<proteinExistence type="predicted"/>
<feature type="compositionally biased region" description="Basic and acidic residues" evidence="1">
    <location>
        <begin position="602"/>
        <end position="626"/>
    </location>
</feature>
<keyword evidence="5" id="KW-1185">Reference proteome</keyword>
<feature type="compositionally biased region" description="Polar residues" evidence="1">
    <location>
        <begin position="232"/>
        <end position="249"/>
    </location>
</feature>
<dbReference type="FunCoup" id="K0KGG9">
    <property type="interactions" value="118"/>
</dbReference>
<feature type="compositionally biased region" description="Low complexity" evidence="1">
    <location>
        <begin position="312"/>
        <end position="341"/>
    </location>
</feature>
<dbReference type="eggNOG" id="ENOG502QWM7">
    <property type="taxonomic scope" value="Eukaryota"/>
</dbReference>
<dbReference type="PANTHER" id="PTHR28108:SF1">
    <property type="entry name" value="SWR1-COMPLEX PROTEIN 3"/>
    <property type="match status" value="1"/>
</dbReference>
<feature type="domain" description="Swc3 C-terminal" evidence="3">
    <location>
        <begin position="482"/>
        <end position="573"/>
    </location>
</feature>
<dbReference type="EMBL" id="CAIF01000001">
    <property type="protein sequence ID" value="CCH40539.1"/>
    <property type="molecule type" value="Genomic_DNA"/>
</dbReference>
<evidence type="ECO:0000259" key="3">
    <source>
        <dbReference type="Pfam" id="PF26242"/>
    </source>
</evidence>
<dbReference type="InParanoid" id="K0KGG9"/>
<feature type="domain" description="Swc3 C-terminal" evidence="3">
    <location>
        <begin position="618"/>
        <end position="724"/>
    </location>
</feature>
<evidence type="ECO:0000313" key="5">
    <source>
        <dbReference type="Proteomes" id="UP000009328"/>
    </source>
</evidence>
<organism evidence="4 5">
    <name type="scientific">Wickerhamomyces ciferrii (strain ATCC 14091 / BCRC 22168 / CBS 111 / JCM 3599 / NBRC 0793 / NRRL Y-1031 F-60-10)</name>
    <name type="common">Yeast</name>
    <name type="synonym">Pichia ciferrii</name>
    <dbReference type="NCBI Taxonomy" id="1206466"/>
    <lineage>
        <taxon>Eukaryota</taxon>
        <taxon>Fungi</taxon>
        <taxon>Dikarya</taxon>
        <taxon>Ascomycota</taxon>
        <taxon>Saccharomycotina</taxon>
        <taxon>Saccharomycetes</taxon>
        <taxon>Phaffomycetales</taxon>
        <taxon>Wickerhamomycetaceae</taxon>
        <taxon>Wickerhamomyces</taxon>
    </lineage>
</organism>
<feature type="compositionally biased region" description="Basic and acidic residues" evidence="1">
    <location>
        <begin position="544"/>
        <end position="589"/>
    </location>
</feature>
<feature type="region of interest" description="Disordered" evidence="1">
    <location>
        <begin position="735"/>
        <end position="758"/>
    </location>
</feature>
<dbReference type="InterPro" id="IPR057558">
    <property type="entry name" value="Swc3_dom"/>
</dbReference>
<feature type="compositionally biased region" description="Basic and acidic residues" evidence="1">
    <location>
        <begin position="252"/>
        <end position="271"/>
    </location>
</feature>
<dbReference type="Pfam" id="PF26242">
    <property type="entry name" value="Swc3_C"/>
    <property type="match status" value="2"/>
</dbReference>
<comment type="caution">
    <text evidence="4">The sequence shown here is derived from an EMBL/GenBank/DDBJ whole genome shotgun (WGS) entry which is preliminary data.</text>
</comment>
<gene>
    <name evidence="4" type="ORF">BN7_72</name>
</gene>
<accession>K0KGG9</accession>
<feature type="compositionally biased region" description="Basic and acidic residues" evidence="1">
    <location>
        <begin position="132"/>
        <end position="167"/>
    </location>
</feature>
<feature type="compositionally biased region" description="Low complexity" evidence="1">
    <location>
        <begin position="447"/>
        <end position="460"/>
    </location>
</feature>
<name>K0KGG9_WICCF</name>
<feature type="region of interest" description="Disordered" evidence="1">
    <location>
        <begin position="1"/>
        <end position="37"/>
    </location>
</feature>
<dbReference type="GO" id="GO:0000812">
    <property type="term" value="C:Swr1 complex"/>
    <property type="evidence" value="ECO:0007669"/>
    <property type="project" value="InterPro"/>
</dbReference>
<feature type="compositionally biased region" description="Acidic residues" evidence="1">
    <location>
        <begin position="210"/>
        <end position="230"/>
    </location>
</feature>
<dbReference type="InterPro" id="IPR058986">
    <property type="entry name" value="Swc3_C"/>
</dbReference>
<feature type="compositionally biased region" description="Low complexity" evidence="1">
    <location>
        <begin position="184"/>
        <end position="197"/>
    </location>
</feature>
<dbReference type="InterPro" id="IPR037651">
    <property type="entry name" value="Swc3"/>
</dbReference>
<feature type="domain" description="SWR1-complex protein 3" evidence="2">
    <location>
        <begin position="32"/>
        <end position="128"/>
    </location>
</feature>
<feature type="region of interest" description="Disordered" evidence="1">
    <location>
        <begin position="132"/>
        <end position="387"/>
    </location>
</feature>
<evidence type="ECO:0000313" key="4">
    <source>
        <dbReference type="EMBL" id="CCH40539.1"/>
    </source>
</evidence>
<feature type="compositionally biased region" description="Basic and acidic residues" evidence="1">
    <location>
        <begin position="282"/>
        <end position="294"/>
    </location>
</feature>
<protein>
    <submittedName>
        <fullName evidence="4">SWR1-complex protein</fullName>
    </submittedName>
</protein>
<sequence length="758" mass="86657">MPPKSKKRGRGRSKSEDVSDIEEEAPPPPPPRPFKEVEGLPLSIEEPSYSILNNALSLKDSAVLYTSLMRSRKAYTNGNIFDLYWAKGKTKFDNDVNARDRMNKFCECVINIGPHNYDTRFFILKNDEIEKKRQDEKDKKKEKRLAAKKEREEKQKQREIKKAKQEALDSSLSDPTQPPPPGAPVSQSAPSSAPPSQNVDNEAGTPSVRDEDENKEDQSEEEEEEDDENESTSVQSRDTSFQPESTPQAEPQCEKAEEVPNKVETKVETKQPEISTPNPKLEQAEEPNKLDVKPSHPKPLPPLQVPNQNKAQNVSSISQSQSQPPAPVPSQTQQSNQNTIPQPQPQPSVTPIKPVQQPLPRAPQPPPPNPPPSAQAQNDIMQTPESQMMIANLNAIARKEPSLNALMKVVATGNAKPEEIREFQGYIQRAKAMGPTAYYHQAFPNNQYQQQQQQQQQQQSLPPPPPKPPKKVKPPKQPKPPKEKQLTTFQEMYVDGADLVFEFSENPNIRYHLPKDSIIEKLPNGELLISTLIIHNRDQIKKWDQRQKNKKEKKEKEEKENKEKEGSHDNEDKSKNEDETKKDENETKSKPTTPLKQRRTRKTAEKEAEEKEAQDLIDAENLKKAEEEERIQKAKKAEEERKLKELEEADKRPIPYFSAISFTLSQIEDRYLQIFHNSFNKLDTVKPYMEDVLKNGIRVPKHYLWYSVDAYEDESLAENLREWLYLLENPIKGKAANRKRANDDTTGTPQGKRVKKEI</sequence>
<evidence type="ECO:0000256" key="1">
    <source>
        <dbReference type="SAM" id="MobiDB-lite"/>
    </source>
</evidence>
<dbReference type="Pfam" id="PF24707">
    <property type="entry name" value="Swc3"/>
    <property type="match status" value="1"/>
</dbReference>
<feature type="compositionally biased region" description="Pro residues" evidence="1">
    <location>
        <begin position="360"/>
        <end position="373"/>
    </location>
</feature>
<evidence type="ECO:0000259" key="2">
    <source>
        <dbReference type="Pfam" id="PF24707"/>
    </source>
</evidence>
<reference evidence="4 5" key="1">
    <citation type="journal article" date="2012" name="Eukaryot. Cell">
        <title>Draft genome sequence of Wickerhamomyces ciferrii NRRL Y-1031 F-60-10.</title>
        <authorList>
            <person name="Schneider J."/>
            <person name="Andrea H."/>
            <person name="Blom J."/>
            <person name="Jaenicke S."/>
            <person name="Ruckert C."/>
            <person name="Schorsch C."/>
            <person name="Szczepanowski R."/>
            <person name="Farwick M."/>
            <person name="Goesmann A."/>
            <person name="Puhler A."/>
            <person name="Schaffer S."/>
            <person name="Tauch A."/>
            <person name="Kohler T."/>
            <person name="Brinkrolf K."/>
        </authorList>
    </citation>
    <scope>NUCLEOTIDE SEQUENCE [LARGE SCALE GENOMIC DNA]</scope>
    <source>
        <strain evidence="5">ATCC 14091 / BCRC 22168 / CBS 111 / JCM 3599 / NBRC 0793 / NRRL Y-1031 F-60-10</strain>
    </source>
</reference>
<dbReference type="AlphaFoldDB" id="K0KGG9"/>
<dbReference type="STRING" id="1206466.K0KGG9"/>
<dbReference type="HOGENOM" id="CLU_008595_1_0_1"/>
<dbReference type="PANTHER" id="PTHR28108">
    <property type="entry name" value="SWR1-COMPLEX PROTEIN 3"/>
    <property type="match status" value="1"/>
</dbReference>
<feature type="compositionally biased region" description="Basic residues" evidence="1">
    <location>
        <begin position="1"/>
        <end position="12"/>
    </location>
</feature>
<dbReference type="Proteomes" id="UP000009328">
    <property type="component" value="Unassembled WGS sequence"/>
</dbReference>
<feature type="region of interest" description="Disordered" evidence="1">
    <location>
        <begin position="447"/>
        <end position="489"/>
    </location>
</feature>
<dbReference type="GO" id="GO:0140849">
    <property type="term" value="F:ATP-dependent H2AZ histone chaperone activity"/>
    <property type="evidence" value="ECO:0007669"/>
    <property type="project" value="InterPro"/>
</dbReference>
<feature type="region of interest" description="Disordered" evidence="1">
    <location>
        <begin position="544"/>
        <end position="626"/>
    </location>
</feature>